<evidence type="ECO:0000256" key="7">
    <source>
        <dbReference type="ARBA" id="ARBA00030776"/>
    </source>
</evidence>
<evidence type="ECO:0000256" key="5">
    <source>
        <dbReference type="ARBA" id="ARBA00023163"/>
    </source>
</evidence>
<dbReference type="InterPro" id="IPR028624">
    <property type="entry name" value="Tscrpt_elong_fac_GreA/B"/>
</dbReference>
<dbReference type="STRING" id="1798391.A2968_02535"/>
<evidence type="ECO:0000256" key="6">
    <source>
        <dbReference type="ARBA" id="ARBA00024916"/>
    </source>
</evidence>
<comment type="function">
    <text evidence="6 8">Necessary for efficient RNA polymerase transcription elongation past template-encoded arresting sites. The arresting sites in DNA have the property of trapping a certain fraction of elongating RNA polymerases that pass through, resulting in locked ternary complexes. Cleavage of the nascent transcript by cleavage factors such as GreA or GreB allows the resumption of elongation from the new 3'terminus. GreA releases sequences of 2 to 3 nucleotides.</text>
</comment>
<dbReference type="GO" id="GO:0070063">
    <property type="term" value="F:RNA polymerase binding"/>
    <property type="evidence" value="ECO:0007669"/>
    <property type="project" value="InterPro"/>
</dbReference>
<evidence type="ECO:0000313" key="11">
    <source>
        <dbReference type="EMBL" id="OGG33425.1"/>
    </source>
</evidence>
<accession>A0A1F6B930</accession>
<comment type="caution">
    <text evidence="11">The sequence shown here is derived from an EMBL/GenBank/DDBJ whole genome shotgun (WGS) entry which is preliminary data.</text>
</comment>
<dbReference type="Pfam" id="PF01272">
    <property type="entry name" value="GreA_GreB"/>
    <property type="match status" value="1"/>
</dbReference>
<keyword evidence="5 8" id="KW-0804">Transcription</keyword>
<dbReference type="FunFam" id="3.10.50.30:FF:000001">
    <property type="entry name" value="Transcription elongation factor GreA"/>
    <property type="match status" value="1"/>
</dbReference>
<gene>
    <name evidence="8" type="primary">greA</name>
    <name evidence="11" type="ORF">A2968_02535</name>
</gene>
<dbReference type="FunFam" id="1.10.287.180:FF:000001">
    <property type="entry name" value="Transcription elongation factor GreA"/>
    <property type="match status" value="1"/>
</dbReference>
<evidence type="ECO:0000259" key="9">
    <source>
        <dbReference type="Pfam" id="PF01272"/>
    </source>
</evidence>
<dbReference type="InterPro" id="IPR022691">
    <property type="entry name" value="Tscrpt_elong_fac_GreA/B_N"/>
</dbReference>
<feature type="domain" description="Transcription elongation factor GreA/GreB N-terminal" evidence="10">
    <location>
        <begin position="6"/>
        <end position="74"/>
    </location>
</feature>
<dbReference type="Proteomes" id="UP000176228">
    <property type="component" value="Unassembled WGS sequence"/>
</dbReference>
<dbReference type="InterPro" id="IPR023459">
    <property type="entry name" value="Tscrpt_elong_fac_GreA/B_fam"/>
</dbReference>
<feature type="domain" description="Transcription elongation factor GreA/GreB C-terminal" evidence="9">
    <location>
        <begin position="84"/>
        <end position="150"/>
    </location>
</feature>
<dbReference type="Pfam" id="PF03449">
    <property type="entry name" value="GreA_GreB_N"/>
    <property type="match status" value="1"/>
</dbReference>
<name>A0A1F6B930_9BACT</name>
<dbReference type="NCBIfam" id="NF001263">
    <property type="entry name" value="PRK00226.1-4"/>
    <property type="match status" value="1"/>
</dbReference>
<dbReference type="PROSITE" id="PS00830">
    <property type="entry name" value="GREAB_2"/>
    <property type="match status" value="1"/>
</dbReference>
<dbReference type="SUPFAM" id="SSF54534">
    <property type="entry name" value="FKBP-like"/>
    <property type="match status" value="1"/>
</dbReference>
<dbReference type="PANTHER" id="PTHR30437:SF4">
    <property type="entry name" value="TRANSCRIPTION ELONGATION FACTOR GREA"/>
    <property type="match status" value="1"/>
</dbReference>
<evidence type="ECO:0000256" key="1">
    <source>
        <dbReference type="ARBA" id="ARBA00008213"/>
    </source>
</evidence>
<proteinExistence type="inferred from homology"/>
<dbReference type="GO" id="GO:0032784">
    <property type="term" value="P:regulation of DNA-templated transcription elongation"/>
    <property type="evidence" value="ECO:0007669"/>
    <property type="project" value="UniProtKB-UniRule"/>
</dbReference>
<evidence type="ECO:0000259" key="10">
    <source>
        <dbReference type="Pfam" id="PF03449"/>
    </source>
</evidence>
<organism evidence="11 12">
    <name type="scientific">Candidatus Gottesmanbacteria bacterium RIFCSPLOWO2_01_FULL_42_22</name>
    <dbReference type="NCBI Taxonomy" id="1798391"/>
    <lineage>
        <taxon>Bacteria</taxon>
        <taxon>Candidatus Gottesmaniibacteriota</taxon>
    </lineage>
</organism>
<dbReference type="InterPro" id="IPR036805">
    <property type="entry name" value="Tscrpt_elong_fac_GreA/B_N_sf"/>
</dbReference>
<comment type="similarity">
    <text evidence="1 8">Belongs to the GreA/GreB family.</text>
</comment>
<evidence type="ECO:0000313" key="12">
    <source>
        <dbReference type="Proteomes" id="UP000176228"/>
    </source>
</evidence>
<dbReference type="InterPro" id="IPR018151">
    <property type="entry name" value="TF_GreA/GreB_CS"/>
</dbReference>
<dbReference type="AlphaFoldDB" id="A0A1F6B930"/>
<evidence type="ECO:0000256" key="2">
    <source>
        <dbReference type="ARBA" id="ARBA00013729"/>
    </source>
</evidence>
<dbReference type="InterPro" id="IPR036953">
    <property type="entry name" value="GreA/GreB_C_sf"/>
</dbReference>
<evidence type="ECO:0000256" key="3">
    <source>
        <dbReference type="ARBA" id="ARBA00023015"/>
    </source>
</evidence>
<dbReference type="GO" id="GO:0003677">
    <property type="term" value="F:DNA binding"/>
    <property type="evidence" value="ECO:0007669"/>
    <property type="project" value="UniProtKB-UniRule"/>
</dbReference>
<protein>
    <recommendedName>
        <fullName evidence="2 8">Transcription elongation factor GreA</fullName>
    </recommendedName>
    <alternativeName>
        <fullName evidence="7 8">Transcript cleavage factor GreA</fullName>
    </alternativeName>
</protein>
<dbReference type="PANTHER" id="PTHR30437">
    <property type="entry name" value="TRANSCRIPTION ELONGATION FACTOR GREA"/>
    <property type="match status" value="1"/>
</dbReference>
<dbReference type="EMBL" id="MFJU01000040">
    <property type="protein sequence ID" value="OGG33425.1"/>
    <property type="molecule type" value="Genomic_DNA"/>
</dbReference>
<dbReference type="HAMAP" id="MF_00105">
    <property type="entry name" value="GreA_GreB"/>
    <property type="match status" value="1"/>
</dbReference>
<keyword evidence="3 8" id="KW-0805">Transcription regulation</keyword>
<dbReference type="PIRSF" id="PIRSF006092">
    <property type="entry name" value="GreA_GreB"/>
    <property type="match status" value="1"/>
</dbReference>
<reference evidence="11 12" key="1">
    <citation type="journal article" date="2016" name="Nat. Commun.">
        <title>Thousands of microbial genomes shed light on interconnected biogeochemical processes in an aquifer system.</title>
        <authorList>
            <person name="Anantharaman K."/>
            <person name="Brown C.T."/>
            <person name="Hug L.A."/>
            <person name="Sharon I."/>
            <person name="Castelle C.J."/>
            <person name="Probst A.J."/>
            <person name="Thomas B.C."/>
            <person name="Singh A."/>
            <person name="Wilkins M.J."/>
            <person name="Karaoz U."/>
            <person name="Brodie E.L."/>
            <person name="Williams K.H."/>
            <person name="Hubbard S.S."/>
            <person name="Banfield J.F."/>
        </authorList>
    </citation>
    <scope>NUCLEOTIDE SEQUENCE [LARGE SCALE GENOMIC DNA]</scope>
</reference>
<dbReference type="InterPro" id="IPR001437">
    <property type="entry name" value="Tscrpt_elong_fac_GreA/B_C"/>
</dbReference>
<dbReference type="Gene3D" id="3.10.50.30">
    <property type="entry name" value="Transcription elongation factor, GreA/GreB, C-terminal domain"/>
    <property type="match status" value="1"/>
</dbReference>
<evidence type="ECO:0000256" key="8">
    <source>
        <dbReference type="HAMAP-Rule" id="MF_00105"/>
    </source>
</evidence>
<keyword evidence="4 8" id="KW-0238">DNA-binding</keyword>
<dbReference type="GO" id="GO:0006354">
    <property type="term" value="P:DNA-templated transcription elongation"/>
    <property type="evidence" value="ECO:0007669"/>
    <property type="project" value="TreeGrafter"/>
</dbReference>
<dbReference type="Gene3D" id="1.10.287.180">
    <property type="entry name" value="Transcription elongation factor, GreA/GreB, N-terminal domain"/>
    <property type="match status" value="1"/>
</dbReference>
<evidence type="ECO:0000256" key="4">
    <source>
        <dbReference type="ARBA" id="ARBA00023125"/>
    </source>
</evidence>
<sequence length="151" mass="16915">MQKYFPITSEGLIHLKEEKEKLLEKRPRTVESLRIAREMGDLSENAAYKVARMELSSIDSRLKYLQKMILTAKVVTSEKTGYAGIASQVRFKKDGKEGNYQIVGSIESDPSRGKISHVSPIGRALIGKKAGDKVAIETPRGRVFYEILSID</sequence>
<dbReference type="SUPFAM" id="SSF46557">
    <property type="entry name" value="GreA transcript cleavage protein, N-terminal domain"/>
    <property type="match status" value="1"/>
</dbReference>